<dbReference type="KEGG" id="ncc:104947108"/>
<keyword evidence="2" id="KW-0723">Serine/threonine-protein kinase</keyword>
<evidence type="ECO:0000256" key="5">
    <source>
        <dbReference type="ARBA" id="ARBA00022777"/>
    </source>
</evidence>
<dbReference type="GO" id="GO:0005524">
    <property type="term" value="F:ATP binding"/>
    <property type="evidence" value="ECO:0007669"/>
    <property type="project" value="UniProtKB-KW"/>
</dbReference>
<keyword evidence="5" id="KW-0418">Kinase</keyword>
<proteinExistence type="inferred from homology"/>
<dbReference type="GO" id="GO:0043123">
    <property type="term" value="P:positive regulation of canonical NF-kappaB signal transduction"/>
    <property type="evidence" value="ECO:0007669"/>
    <property type="project" value="TreeGrafter"/>
</dbReference>
<dbReference type="GO" id="GO:0004709">
    <property type="term" value="F:MAP kinase kinase kinase activity"/>
    <property type="evidence" value="ECO:0007669"/>
    <property type="project" value="TreeGrafter"/>
</dbReference>
<accession>A0A6I9NAQ8</accession>
<protein>
    <submittedName>
        <fullName evidence="8">Mitogen-activated protein kinase kinase kinase 7-like isoform X1</fullName>
    </submittedName>
</protein>
<dbReference type="PANTHER" id="PTHR46716">
    <property type="entry name" value="MITOGEN-ACTIVATED PROTEIN KINASE KINASE KINASE 7"/>
    <property type="match status" value="1"/>
</dbReference>
<sequence length="109" mass="12448">MAVFEQHISMAQEYLKVQSEITQLLLKKWSSVSSAKGDYNGSIPFLSSWLTLRESLMSELEQEQREQQSSSRLIQEHGKLLEDNSSLSAYCQTLRGKLSLVQSQNQQHS</sequence>
<evidence type="ECO:0000256" key="4">
    <source>
        <dbReference type="ARBA" id="ARBA00022741"/>
    </source>
</evidence>
<dbReference type="RefSeq" id="XP_010771370.1">
    <property type="nucleotide sequence ID" value="XM_010773068.1"/>
</dbReference>
<evidence type="ECO:0000256" key="2">
    <source>
        <dbReference type="ARBA" id="ARBA00022527"/>
    </source>
</evidence>
<evidence type="ECO:0000256" key="1">
    <source>
        <dbReference type="ARBA" id="ARBA00006529"/>
    </source>
</evidence>
<evidence type="ECO:0000256" key="6">
    <source>
        <dbReference type="ARBA" id="ARBA00022840"/>
    </source>
</evidence>
<dbReference type="AlphaFoldDB" id="A0A6I9NAQ8"/>
<comment type="similarity">
    <text evidence="1">Belongs to the protein kinase superfamily. STE Ser/Thr protein kinase family. MAP kinase kinase kinase subfamily.</text>
</comment>
<dbReference type="GO" id="GO:0007254">
    <property type="term" value="P:JNK cascade"/>
    <property type="evidence" value="ECO:0007669"/>
    <property type="project" value="TreeGrafter"/>
</dbReference>
<keyword evidence="7" id="KW-1185">Reference proteome</keyword>
<keyword evidence="3" id="KW-0808">Transferase</keyword>
<dbReference type="Proteomes" id="UP000504611">
    <property type="component" value="Unplaced"/>
</dbReference>
<reference evidence="8" key="1">
    <citation type="submission" date="2025-08" db="UniProtKB">
        <authorList>
            <consortium name="RefSeq"/>
        </authorList>
    </citation>
    <scope>IDENTIFICATION</scope>
    <source>
        <tissue evidence="8">Muscle</tissue>
    </source>
</reference>
<keyword evidence="4" id="KW-0547">Nucleotide-binding</keyword>
<evidence type="ECO:0000313" key="8">
    <source>
        <dbReference type="RefSeq" id="XP_010771370.1"/>
    </source>
</evidence>
<name>A0A6I9NAQ8_9TELE</name>
<keyword evidence="6" id="KW-0067">ATP-binding</keyword>
<dbReference type="GO" id="GO:0006955">
    <property type="term" value="P:immune response"/>
    <property type="evidence" value="ECO:0007669"/>
    <property type="project" value="TreeGrafter"/>
</dbReference>
<evidence type="ECO:0000256" key="3">
    <source>
        <dbReference type="ARBA" id="ARBA00022679"/>
    </source>
</evidence>
<organism evidence="7 8">
    <name type="scientific">Notothenia coriiceps</name>
    <name type="common">black rockcod</name>
    <dbReference type="NCBI Taxonomy" id="8208"/>
    <lineage>
        <taxon>Eukaryota</taxon>
        <taxon>Metazoa</taxon>
        <taxon>Chordata</taxon>
        <taxon>Craniata</taxon>
        <taxon>Vertebrata</taxon>
        <taxon>Euteleostomi</taxon>
        <taxon>Actinopterygii</taxon>
        <taxon>Neopterygii</taxon>
        <taxon>Teleostei</taxon>
        <taxon>Neoteleostei</taxon>
        <taxon>Acanthomorphata</taxon>
        <taxon>Eupercaria</taxon>
        <taxon>Perciformes</taxon>
        <taxon>Notothenioidei</taxon>
        <taxon>Nototheniidae</taxon>
        <taxon>Notothenia</taxon>
    </lineage>
</organism>
<gene>
    <name evidence="8" type="primary">LOC104947108</name>
</gene>
<dbReference type="PANTHER" id="PTHR46716:SF1">
    <property type="entry name" value="MITOGEN-ACTIVATED PROTEIN KINASE KINASE KINASE 7"/>
    <property type="match status" value="1"/>
</dbReference>
<evidence type="ECO:0000313" key="7">
    <source>
        <dbReference type="Proteomes" id="UP000504611"/>
    </source>
</evidence>
<dbReference type="GeneID" id="104947108"/>